<dbReference type="SUPFAM" id="SSF102588">
    <property type="entry name" value="LmbE-like"/>
    <property type="match status" value="1"/>
</dbReference>
<keyword evidence="1" id="KW-0812">Transmembrane</keyword>
<dbReference type="Gene3D" id="3.40.50.10320">
    <property type="entry name" value="LmbE-like"/>
    <property type="match status" value="1"/>
</dbReference>
<keyword evidence="1" id="KW-1133">Transmembrane helix</keyword>
<dbReference type="InterPro" id="IPR003737">
    <property type="entry name" value="GlcNAc_PI_deacetylase-related"/>
</dbReference>
<evidence type="ECO:0000256" key="1">
    <source>
        <dbReference type="SAM" id="Phobius"/>
    </source>
</evidence>
<keyword evidence="1" id="KW-0472">Membrane</keyword>
<name>A0A511N5Z3_DEIC1</name>
<proteinExistence type="predicted"/>
<dbReference type="OrthoDB" id="9815144at2"/>
<reference evidence="2 3" key="1">
    <citation type="submission" date="2019-07" db="EMBL/GenBank/DDBJ databases">
        <title>Whole genome shotgun sequence of Deinococcus cellulosilyticus NBRC 106333.</title>
        <authorList>
            <person name="Hosoyama A."/>
            <person name="Uohara A."/>
            <person name="Ohji S."/>
            <person name="Ichikawa N."/>
        </authorList>
    </citation>
    <scope>NUCLEOTIDE SEQUENCE [LARGE SCALE GENOMIC DNA]</scope>
    <source>
        <strain evidence="2 3">NBRC 106333</strain>
    </source>
</reference>
<protein>
    <submittedName>
        <fullName evidence="2">GlcNAc-PI de-N-acetylase</fullName>
    </submittedName>
</protein>
<dbReference type="PANTHER" id="PTHR12993">
    <property type="entry name" value="N-ACETYLGLUCOSAMINYL-PHOSPHATIDYLINOSITOL DE-N-ACETYLASE-RELATED"/>
    <property type="match status" value="1"/>
</dbReference>
<dbReference type="GO" id="GO:0016811">
    <property type="term" value="F:hydrolase activity, acting on carbon-nitrogen (but not peptide) bonds, in linear amides"/>
    <property type="evidence" value="ECO:0007669"/>
    <property type="project" value="TreeGrafter"/>
</dbReference>
<evidence type="ECO:0000313" key="3">
    <source>
        <dbReference type="Proteomes" id="UP000321306"/>
    </source>
</evidence>
<dbReference type="PANTHER" id="PTHR12993:SF11">
    <property type="entry name" value="N-ACETYLGLUCOSAMINYL-PHOSPHATIDYLINOSITOL DE-N-ACETYLASE"/>
    <property type="match status" value="1"/>
</dbReference>
<comment type="caution">
    <text evidence="2">The sequence shown here is derived from an EMBL/GenBank/DDBJ whole genome shotgun (WGS) entry which is preliminary data.</text>
</comment>
<dbReference type="EMBL" id="BJXB01000016">
    <property type="protein sequence ID" value="GEM47888.1"/>
    <property type="molecule type" value="Genomic_DNA"/>
</dbReference>
<dbReference type="InterPro" id="IPR024078">
    <property type="entry name" value="LmbE-like_dom_sf"/>
</dbReference>
<dbReference type="AlphaFoldDB" id="A0A511N5Z3"/>
<dbReference type="Proteomes" id="UP000321306">
    <property type="component" value="Unassembled WGS sequence"/>
</dbReference>
<feature type="transmembrane region" description="Helical" evidence="1">
    <location>
        <begin position="12"/>
        <end position="30"/>
    </location>
</feature>
<sequence>MNRPANRRSRRPILVLAVLAVIAGILYLIFRNLLTVPPEEAVSRGKELLQKKTVLAVVAHPDDLEWYIGGTLHRLAQAGANVQVVVASSGEKGPNRFDAPNLPGVREQEQSAAGKINGYTRIHFLRLPDRGVAKDPRFVPEVTRIFNEVRPDAVFVFDPDYPSLPYLHADHQGSARLFLGFWNTLGADRPPVYLFQTRRPDVAVDISDAIETKALALSQHRSQYGNRDPNGGRMLEVFRSEGSRVGVEFAELFRLLR</sequence>
<organism evidence="2 3">
    <name type="scientific">Deinococcus cellulosilyticus (strain DSM 18568 / NBRC 106333 / KACC 11606 / 5516J-15)</name>
    <dbReference type="NCBI Taxonomy" id="1223518"/>
    <lineage>
        <taxon>Bacteria</taxon>
        <taxon>Thermotogati</taxon>
        <taxon>Deinococcota</taxon>
        <taxon>Deinococci</taxon>
        <taxon>Deinococcales</taxon>
        <taxon>Deinococcaceae</taxon>
        <taxon>Deinococcus</taxon>
    </lineage>
</organism>
<accession>A0A511N5Z3</accession>
<dbReference type="Pfam" id="PF02585">
    <property type="entry name" value="PIG-L"/>
    <property type="match status" value="1"/>
</dbReference>
<dbReference type="RefSeq" id="WP_146886517.1">
    <property type="nucleotide sequence ID" value="NZ_BJXB01000016.1"/>
</dbReference>
<gene>
    <name evidence="2" type="ORF">DC3_35230</name>
</gene>
<keyword evidence="3" id="KW-1185">Reference proteome</keyword>
<evidence type="ECO:0000313" key="2">
    <source>
        <dbReference type="EMBL" id="GEM47888.1"/>
    </source>
</evidence>